<dbReference type="EMBL" id="AFOC01000012">
    <property type="protein sequence ID" value="EGV52284.1"/>
    <property type="molecule type" value="Genomic_DNA"/>
</dbReference>
<keyword evidence="7" id="KW-0804">Transcription</keyword>
<dbReference type="Pfam" id="PF00072">
    <property type="entry name" value="Response_reg"/>
    <property type="match status" value="1"/>
</dbReference>
<protein>
    <submittedName>
        <fullName evidence="12">Transcriptional regulatory protein qseB</fullName>
    </submittedName>
</protein>
<dbReference type="InterPro" id="IPR001867">
    <property type="entry name" value="OmpR/PhoB-type_DNA-bd"/>
</dbReference>
<dbReference type="PANTHER" id="PTHR48111">
    <property type="entry name" value="REGULATOR OF RPOS"/>
    <property type="match status" value="1"/>
</dbReference>
<evidence type="ECO:0000256" key="6">
    <source>
        <dbReference type="ARBA" id="ARBA00023125"/>
    </source>
</evidence>
<evidence type="ECO:0000256" key="2">
    <source>
        <dbReference type="ARBA" id="ARBA00022490"/>
    </source>
</evidence>
<feature type="modified residue" description="4-aspartylphosphate" evidence="8">
    <location>
        <position position="54"/>
    </location>
</feature>
<feature type="DNA-binding region" description="OmpR/PhoB-type" evidence="9">
    <location>
        <begin position="127"/>
        <end position="221"/>
    </location>
</feature>
<keyword evidence="6 9" id="KW-0238">DNA-binding</keyword>
<dbReference type="GO" id="GO:0005829">
    <property type="term" value="C:cytosol"/>
    <property type="evidence" value="ECO:0007669"/>
    <property type="project" value="TreeGrafter"/>
</dbReference>
<keyword evidence="3 8" id="KW-0597">Phosphoprotein</keyword>
<dbReference type="Pfam" id="PF00486">
    <property type="entry name" value="Trans_reg_C"/>
    <property type="match status" value="1"/>
</dbReference>
<keyword evidence="2" id="KW-0963">Cytoplasm</keyword>
<feature type="domain" description="Response regulatory" evidence="10">
    <location>
        <begin position="5"/>
        <end position="119"/>
    </location>
</feature>
<dbReference type="AlphaFoldDB" id="G2DAN7"/>
<evidence type="ECO:0000256" key="7">
    <source>
        <dbReference type="ARBA" id="ARBA00023163"/>
    </source>
</evidence>
<keyword evidence="4" id="KW-0902">Two-component regulatory system</keyword>
<dbReference type="PANTHER" id="PTHR48111:SF35">
    <property type="entry name" value="TRANSCRIPTIONAL REGULATORY PROTEIN QSEB"/>
    <property type="match status" value="1"/>
</dbReference>
<dbReference type="Proteomes" id="UP000004491">
    <property type="component" value="Unassembled WGS sequence"/>
</dbReference>
<dbReference type="Gene3D" id="3.40.50.2300">
    <property type="match status" value="1"/>
</dbReference>
<dbReference type="CDD" id="cd00383">
    <property type="entry name" value="trans_reg_C"/>
    <property type="match status" value="1"/>
</dbReference>
<dbReference type="InterPro" id="IPR011006">
    <property type="entry name" value="CheY-like_superfamily"/>
</dbReference>
<evidence type="ECO:0000256" key="8">
    <source>
        <dbReference type="PROSITE-ProRule" id="PRU00169"/>
    </source>
</evidence>
<comment type="caution">
    <text evidence="12">The sequence shown here is derived from an EMBL/GenBank/DDBJ whole genome shotgun (WGS) entry which is preliminary data.</text>
</comment>
<evidence type="ECO:0000256" key="3">
    <source>
        <dbReference type="ARBA" id="ARBA00022553"/>
    </source>
</evidence>
<evidence type="ECO:0000256" key="4">
    <source>
        <dbReference type="ARBA" id="ARBA00023012"/>
    </source>
</evidence>
<evidence type="ECO:0000313" key="12">
    <source>
        <dbReference type="EMBL" id="EGV52284.1"/>
    </source>
</evidence>
<name>G2DAN7_9GAMM</name>
<comment type="subcellular location">
    <subcellularLocation>
        <location evidence="1">Cytoplasm</location>
    </subcellularLocation>
</comment>
<reference evidence="12" key="1">
    <citation type="journal article" date="2011" name="ISME J.">
        <title>The endosymbionts of the deep-sea tubeworms Riftia pachyptila and Tevnia jerichonana share an identical physiology as revealed by proteogenomic analyses.</title>
        <authorList>
            <person name="Gardebrecht A."/>
            <person name="Markert S."/>
            <person name="Felbeck H."/>
            <person name="Thuermer A."/>
            <person name="Albrecht D."/>
            <person name="Wollherr A."/>
            <person name="Kabisch J."/>
            <person name="Lehmann R."/>
            <person name="Daniel R."/>
            <person name="Liesegang H."/>
            <person name="Hecker M."/>
            <person name="Sievert S.M."/>
            <person name="Schweder T."/>
        </authorList>
    </citation>
    <scope>NUCLEOTIDE SEQUENCE [LARGE SCALE GENOMIC DNA]</scope>
</reference>
<evidence type="ECO:0000313" key="13">
    <source>
        <dbReference type="Proteomes" id="UP000004491"/>
    </source>
</evidence>
<dbReference type="SMART" id="SM00862">
    <property type="entry name" value="Trans_reg_C"/>
    <property type="match status" value="1"/>
</dbReference>
<evidence type="ECO:0000256" key="5">
    <source>
        <dbReference type="ARBA" id="ARBA00023015"/>
    </source>
</evidence>
<evidence type="ECO:0000259" key="11">
    <source>
        <dbReference type="PROSITE" id="PS51755"/>
    </source>
</evidence>
<dbReference type="InterPro" id="IPR036388">
    <property type="entry name" value="WH-like_DNA-bd_sf"/>
</dbReference>
<dbReference type="GO" id="GO:0000976">
    <property type="term" value="F:transcription cis-regulatory region binding"/>
    <property type="evidence" value="ECO:0007669"/>
    <property type="project" value="TreeGrafter"/>
</dbReference>
<dbReference type="GO" id="GO:0006355">
    <property type="term" value="P:regulation of DNA-templated transcription"/>
    <property type="evidence" value="ECO:0007669"/>
    <property type="project" value="InterPro"/>
</dbReference>
<keyword evidence="5" id="KW-0805">Transcription regulation</keyword>
<proteinExistence type="predicted"/>
<dbReference type="SUPFAM" id="SSF52172">
    <property type="entry name" value="CheY-like"/>
    <property type="match status" value="1"/>
</dbReference>
<dbReference type="InterPro" id="IPR039420">
    <property type="entry name" value="WalR-like"/>
</dbReference>
<dbReference type="Gene3D" id="6.10.250.690">
    <property type="match status" value="1"/>
</dbReference>
<organism evidence="12 13">
    <name type="scientific">endosymbiont of Riftia pachyptila</name>
    <name type="common">vent Ph05</name>
    <dbReference type="NCBI Taxonomy" id="1048808"/>
    <lineage>
        <taxon>Bacteria</taxon>
        <taxon>Pseudomonadati</taxon>
        <taxon>Pseudomonadota</taxon>
        <taxon>Gammaproteobacteria</taxon>
        <taxon>sulfur-oxidizing symbionts</taxon>
    </lineage>
</organism>
<dbReference type="FunFam" id="3.40.50.2300:FF:000002">
    <property type="entry name" value="DNA-binding response regulator PhoP"/>
    <property type="match status" value="1"/>
</dbReference>
<accession>G2DAN7</accession>
<dbReference type="GO" id="GO:0000156">
    <property type="term" value="F:phosphorelay response regulator activity"/>
    <property type="evidence" value="ECO:0007669"/>
    <property type="project" value="TreeGrafter"/>
</dbReference>
<gene>
    <name evidence="12" type="primary">qseB</name>
    <name evidence="12" type="ORF">Rifp1Sym_al00030</name>
</gene>
<dbReference type="PROSITE" id="PS50110">
    <property type="entry name" value="RESPONSE_REGULATORY"/>
    <property type="match status" value="1"/>
</dbReference>
<dbReference type="CDD" id="cd17624">
    <property type="entry name" value="REC_OmpR_PmrA-like"/>
    <property type="match status" value="1"/>
</dbReference>
<dbReference type="PROSITE" id="PS51755">
    <property type="entry name" value="OMPR_PHOB"/>
    <property type="match status" value="1"/>
</dbReference>
<feature type="domain" description="OmpR/PhoB-type" evidence="11">
    <location>
        <begin position="127"/>
        <end position="221"/>
    </location>
</feature>
<keyword evidence="13" id="KW-1185">Reference proteome</keyword>
<evidence type="ECO:0000259" key="10">
    <source>
        <dbReference type="PROSITE" id="PS50110"/>
    </source>
</evidence>
<evidence type="ECO:0000256" key="1">
    <source>
        <dbReference type="ARBA" id="ARBA00004496"/>
    </source>
</evidence>
<evidence type="ECO:0000256" key="9">
    <source>
        <dbReference type="PROSITE-ProRule" id="PRU01091"/>
    </source>
</evidence>
<sequence>MMAMRLLLVEDDELLGDGLKTILSLEGHSVDWVKDGRAADVNLAGTAYEAVVLDLNLPYRSGLQILEQLRRQRNQVPVIIITARDQIQDRVCALDNGADDYLVKPFDTDELCARLRAMQRRFYRVVNTIIEHGNIQLDLSSHRLEINGIPVTLSPREFTLLQVLLENAGRVLSRQRLIESLYGWDDSIDSNAVEVFIHHLRKKVGPGLIRTVRGIGYLIERPG</sequence>
<dbReference type="Gene3D" id="1.10.10.10">
    <property type="entry name" value="Winged helix-like DNA-binding domain superfamily/Winged helix DNA-binding domain"/>
    <property type="match status" value="1"/>
</dbReference>
<dbReference type="InterPro" id="IPR001789">
    <property type="entry name" value="Sig_transdc_resp-reg_receiver"/>
</dbReference>
<dbReference type="GO" id="GO:0032993">
    <property type="term" value="C:protein-DNA complex"/>
    <property type="evidence" value="ECO:0007669"/>
    <property type="project" value="TreeGrafter"/>
</dbReference>
<dbReference type="SMART" id="SM00448">
    <property type="entry name" value="REC"/>
    <property type="match status" value="1"/>
</dbReference>